<keyword evidence="7" id="KW-0472">Membrane</keyword>
<dbReference type="GO" id="GO:0098046">
    <property type="term" value="C:type V protein secretion system complex"/>
    <property type="evidence" value="ECO:0007669"/>
    <property type="project" value="TreeGrafter"/>
</dbReference>
<dbReference type="InterPro" id="IPR051544">
    <property type="entry name" value="TPS_OM_transporter"/>
</dbReference>
<keyword evidence="6" id="KW-0653">Protein transport</keyword>
<dbReference type="Pfam" id="PF08479">
    <property type="entry name" value="POTRA_2"/>
    <property type="match status" value="1"/>
</dbReference>
<dbReference type="Pfam" id="PF03865">
    <property type="entry name" value="ShlB"/>
    <property type="match status" value="1"/>
</dbReference>
<keyword evidence="8" id="KW-0998">Cell outer membrane</keyword>
<dbReference type="Gene3D" id="3.10.20.310">
    <property type="entry name" value="membrane protein fhac"/>
    <property type="match status" value="1"/>
</dbReference>
<accession>A0A1G8AEQ7</accession>
<proteinExistence type="inferred from homology"/>
<keyword evidence="3" id="KW-0813">Transport</keyword>
<dbReference type="InterPro" id="IPR034746">
    <property type="entry name" value="POTRA"/>
</dbReference>
<feature type="chain" id="PRO_5011580406" evidence="9">
    <location>
        <begin position="26"/>
        <end position="532"/>
    </location>
</feature>
<name>A0A1G8AEQ7_9RHOO</name>
<comment type="subcellular location">
    <subcellularLocation>
        <location evidence="1">Cell outer membrane</location>
    </subcellularLocation>
</comment>
<protein>
    <submittedName>
        <fullName evidence="11">Hemolysin activation/secretion protein</fullName>
    </submittedName>
</protein>
<evidence type="ECO:0000256" key="3">
    <source>
        <dbReference type="ARBA" id="ARBA00022448"/>
    </source>
</evidence>
<comment type="similarity">
    <text evidence="2">Belongs to the TPS (TC 1.B.20) family.</text>
</comment>
<keyword evidence="12" id="KW-1185">Reference proteome</keyword>
<evidence type="ECO:0000256" key="8">
    <source>
        <dbReference type="ARBA" id="ARBA00023237"/>
    </source>
</evidence>
<dbReference type="AlphaFoldDB" id="A0A1G8AEQ7"/>
<feature type="signal peptide" evidence="9">
    <location>
        <begin position="1"/>
        <end position="25"/>
    </location>
</feature>
<organism evidence="11 12">
    <name type="scientific">Propionivibrio dicarboxylicus</name>
    <dbReference type="NCBI Taxonomy" id="83767"/>
    <lineage>
        <taxon>Bacteria</taxon>
        <taxon>Pseudomonadati</taxon>
        <taxon>Pseudomonadota</taxon>
        <taxon>Betaproteobacteria</taxon>
        <taxon>Rhodocyclales</taxon>
        <taxon>Rhodocyclaceae</taxon>
        <taxon>Propionivibrio</taxon>
    </lineage>
</organism>
<evidence type="ECO:0000313" key="11">
    <source>
        <dbReference type="EMBL" id="SDH19357.1"/>
    </source>
</evidence>
<reference evidence="11 12" key="1">
    <citation type="submission" date="2016-10" db="EMBL/GenBank/DDBJ databases">
        <authorList>
            <person name="de Groot N.N."/>
        </authorList>
    </citation>
    <scope>NUCLEOTIDE SEQUENCE [LARGE SCALE GENOMIC DNA]</scope>
    <source>
        <strain evidence="11 12">DSM 5885</strain>
    </source>
</reference>
<keyword evidence="5" id="KW-0812">Transmembrane</keyword>
<dbReference type="Gene3D" id="2.40.160.50">
    <property type="entry name" value="membrane protein fhac: a member of the omp85/tpsb transporter family"/>
    <property type="match status" value="1"/>
</dbReference>
<dbReference type="RefSeq" id="WP_091935794.1">
    <property type="nucleotide sequence ID" value="NZ_FNCY01000004.1"/>
</dbReference>
<dbReference type="GO" id="GO:0046819">
    <property type="term" value="P:protein secretion by the type V secretion system"/>
    <property type="evidence" value="ECO:0007669"/>
    <property type="project" value="TreeGrafter"/>
</dbReference>
<dbReference type="GO" id="GO:0008320">
    <property type="term" value="F:protein transmembrane transporter activity"/>
    <property type="evidence" value="ECO:0007669"/>
    <property type="project" value="TreeGrafter"/>
</dbReference>
<sequence length="532" mass="57157">MGKAGAWRTGVTCGFFLVAALPLSAQETAKFSIDRFEIVGNSLLSADDIARRIAPYTGPGKVYGDVQKALEAVEAAYRERGFGAVQVTVPEQEITQGVVRLDVVEAKIRTIAVNGNAHFDEANILGSLPSLALDTTPNARILSEQVQLANENPAKKVDVVLAQGEQDDELDLRIDVKDQKPWSGFLTSDNTGNLSTGRDRSGFVLQHANLFDRDQVGTLSYTTSLEHPDRTKVFGASYRLPIYALGDSMDVIVGKSDVAAATATTVAGPLQFSGKGMVYGLRYNHILPRRGEYSHRFVFGIDQREFDNSCTLNGQAVCGSGGADITLRPVSVTYTGQFDHPGRTSLFSLSAATNLPGGKNARQEDFTLNRTNAKAGYTVFRGNLSHTQSFARDWQFRVLAAGQYTQDALVAGEQFGMAGSTAVRGFNERAVTADRGYYGTVELYSPDLAASAKLGGNLRLLGFYDHAAGSFNQFAPGVYSAAHISSAGVGFRYSMGQKLALRGDLARVTDSGPKDTALEGSWRGHVGMVIGF</sequence>
<evidence type="ECO:0000256" key="1">
    <source>
        <dbReference type="ARBA" id="ARBA00004442"/>
    </source>
</evidence>
<evidence type="ECO:0000256" key="9">
    <source>
        <dbReference type="SAM" id="SignalP"/>
    </source>
</evidence>
<dbReference type="PANTHER" id="PTHR34597:SF6">
    <property type="entry name" value="BLR6126 PROTEIN"/>
    <property type="match status" value="1"/>
</dbReference>
<evidence type="ECO:0000256" key="7">
    <source>
        <dbReference type="ARBA" id="ARBA00023136"/>
    </source>
</evidence>
<dbReference type="InterPro" id="IPR013686">
    <property type="entry name" value="Polypept-transport_assoc_ShlB"/>
</dbReference>
<dbReference type="OrthoDB" id="9763372at2"/>
<dbReference type="EMBL" id="FNCY01000004">
    <property type="protein sequence ID" value="SDH19357.1"/>
    <property type="molecule type" value="Genomic_DNA"/>
</dbReference>
<dbReference type="STRING" id="83767.SAMN05660652_01362"/>
<evidence type="ECO:0000256" key="6">
    <source>
        <dbReference type="ARBA" id="ARBA00022927"/>
    </source>
</evidence>
<dbReference type="InterPro" id="IPR005565">
    <property type="entry name" value="Hemolysn_activator_HlyB_C"/>
</dbReference>
<evidence type="ECO:0000256" key="4">
    <source>
        <dbReference type="ARBA" id="ARBA00022452"/>
    </source>
</evidence>
<keyword evidence="4" id="KW-1134">Transmembrane beta strand</keyword>
<keyword evidence="9" id="KW-0732">Signal</keyword>
<evidence type="ECO:0000259" key="10">
    <source>
        <dbReference type="PROSITE" id="PS51779"/>
    </source>
</evidence>
<evidence type="ECO:0000313" key="12">
    <source>
        <dbReference type="Proteomes" id="UP000198607"/>
    </source>
</evidence>
<feature type="domain" description="POTRA" evidence="10">
    <location>
        <begin position="31"/>
        <end position="106"/>
    </location>
</feature>
<dbReference type="PANTHER" id="PTHR34597">
    <property type="entry name" value="SLR1661 PROTEIN"/>
    <property type="match status" value="1"/>
</dbReference>
<gene>
    <name evidence="11" type="ORF">SAMN05660652_01362</name>
</gene>
<dbReference type="Proteomes" id="UP000198607">
    <property type="component" value="Unassembled WGS sequence"/>
</dbReference>
<dbReference type="GO" id="GO:0009279">
    <property type="term" value="C:cell outer membrane"/>
    <property type="evidence" value="ECO:0007669"/>
    <property type="project" value="UniProtKB-SubCell"/>
</dbReference>
<evidence type="ECO:0000256" key="5">
    <source>
        <dbReference type="ARBA" id="ARBA00022692"/>
    </source>
</evidence>
<evidence type="ECO:0000256" key="2">
    <source>
        <dbReference type="ARBA" id="ARBA00009055"/>
    </source>
</evidence>
<dbReference type="PROSITE" id="PS51779">
    <property type="entry name" value="POTRA"/>
    <property type="match status" value="1"/>
</dbReference>